<feature type="transmembrane region" description="Helical" evidence="2">
    <location>
        <begin position="603"/>
        <end position="623"/>
    </location>
</feature>
<keyword evidence="2" id="KW-0812">Transmembrane</keyword>
<keyword evidence="2" id="KW-0472">Membrane</keyword>
<reference evidence="7" key="1">
    <citation type="submission" date="2018-06" db="EMBL/GenBank/DDBJ databases">
        <authorList>
            <person name="Lum Nde A."/>
            <person name="Hugo C."/>
        </authorList>
    </citation>
    <scope>NUCLEOTIDE SEQUENCE [LARGE SCALE GENOMIC DNA]</scope>
    <source>
        <strain evidence="7">1_F178</strain>
    </source>
</reference>
<feature type="domain" description="Peptidase S33 tripeptidyl aminopeptidase-like C-terminal" evidence="5">
    <location>
        <begin position="379"/>
        <end position="456"/>
    </location>
</feature>
<feature type="chain" id="PRO_5017676668" description="Proline iminopeptidase" evidence="3">
    <location>
        <begin position="21"/>
        <end position="624"/>
    </location>
</feature>
<dbReference type="SUPFAM" id="SSF53474">
    <property type="entry name" value="alpha/beta-Hydrolases"/>
    <property type="match status" value="1"/>
</dbReference>
<dbReference type="InterPro" id="IPR029058">
    <property type="entry name" value="AB_hydrolase_fold"/>
</dbReference>
<dbReference type="PANTHER" id="PTHR43722:SF1">
    <property type="entry name" value="PROLINE IMINOPEPTIDASE"/>
    <property type="match status" value="1"/>
</dbReference>
<feature type="transmembrane region" description="Helical" evidence="2">
    <location>
        <begin position="529"/>
        <end position="551"/>
    </location>
</feature>
<dbReference type="AlphaFoldDB" id="A0A3D9C6K3"/>
<accession>A0A3D9C6K3</accession>
<feature type="signal peptide" evidence="3">
    <location>
        <begin position="1"/>
        <end position="20"/>
    </location>
</feature>
<protein>
    <recommendedName>
        <fullName evidence="1">Proline iminopeptidase</fullName>
    </recommendedName>
</protein>
<feature type="transmembrane region" description="Helical" evidence="2">
    <location>
        <begin position="496"/>
        <end position="517"/>
    </location>
</feature>
<gene>
    <name evidence="6" type="ORF">DRF65_16570</name>
</gene>
<dbReference type="EMBL" id="QNVT01000016">
    <property type="protein sequence ID" value="REC61328.1"/>
    <property type="molecule type" value="Genomic_DNA"/>
</dbReference>
<dbReference type="RefSeq" id="WP_115971878.1">
    <property type="nucleotide sequence ID" value="NZ_QNVT01000016.1"/>
</dbReference>
<dbReference type="PANTHER" id="PTHR43722">
    <property type="entry name" value="PROLINE IMINOPEPTIDASE"/>
    <property type="match status" value="1"/>
</dbReference>
<dbReference type="InterPro" id="IPR005944">
    <property type="entry name" value="Pro_iminopeptidase"/>
</dbReference>
<evidence type="ECO:0000256" key="2">
    <source>
        <dbReference type="SAM" id="Phobius"/>
    </source>
</evidence>
<evidence type="ECO:0000256" key="1">
    <source>
        <dbReference type="ARBA" id="ARBA00021843"/>
    </source>
</evidence>
<dbReference type="GO" id="GO:0006508">
    <property type="term" value="P:proteolysis"/>
    <property type="evidence" value="ECO:0007669"/>
    <property type="project" value="InterPro"/>
</dbReference>
<dbReference type="Pfam" id="PF00561">
    <property type="entry name" value="Abhydrolase_1"/>
    <property type="match status" value="1"/>
</dbReference>
<dbReference type="GO" id="GO:0004177">
    <property type="term" value="F:aminopeptidase activity"/>
    <property type="evidence" value="ECO:0007669"/>
    <property type="project" value="UniProtKB-EC"/>
</dbReference>
<feature type="domain" description="AB hydrolase-1" evidence="4">
    <location>
        <begin position="80"/>
        <end position="253"/>
    </location>
</feature>
<evidence type="ECO:0000313" key="7">
    <source>
        <dbReference type="Proteomes" id="UP000256686"/>
    </source>
</evidence>
<proteinExistence type="predicted"/>
<comment type="caution">
    <text evidence="6">The sequence shown here is derived from an EMBL/GenBank/DDBJ whole genome shotgun (WGS) entry which is preliminary data.</text>
</comment>
<keyword evidence="6" id="KW-0378">Hydrolase</keyword>
<keyword evidence="7" id="KW-1185">Reference proteome</keyword>
<keyword evidence="3" id="KW-0732">Signal</keyword>
<dbReference type="GO" id="GO:0005737">
    <property type="term" value="C:cytoplasm"/>
    <property type="evidence" value="ECO:0007669"/>
    <property type="project" value="InterPro"/>
</dbReference>
<sequence>MRLNHFFCSFFLLLSFCCYAQNINLNLEPYDTFFPDWKEVNNKSIKYYFFNVPENWENPKKKIKLAVANISSLKKSNENIVFISGGPGGWSIGAIKKWLNHPLREKANIILVDLRGTGFSQPSLCPDIGQKMLNVFSQDIYGNKELNSIIDISKECKEDLERRKIDPTQYNSFNIAQDIHALKIVLKINTWHVYGISYGTHIAQLYSKTYTGDVKSLILDSPISDISEYYSKNTSNYVHSLNLLFKESKSKFPDLEKKYHSVIDKLNKKGFSVNVNKKIIPEGHFIYNADDFKIIIQQSLYNKQLIEVIPLIINAFDKEDENVLSDLVEAFSDSLKRDFGTYYCVTCSDVYNNQSISLFDENSKHYNKNGELLFYRSDLFVCQNWGLAKNPTKDDDSQQNNSIYKTLIFAGKYDPITPLSNGEQLAKQLKNSYLVKMPYGHGTSFSKEGTQMLARFISGSDLEAEKKAPEVQFVDSNIFYNKGISKLAKSFNKPDWLFLSALIIALLMIISSVFIFINKCKAANNRRLSSFILFNSLLAIVLFSYLSWGIVQTSNQNIYILLFGLIKKFEFVLYITYLYIGSTIVSFVWVLIKRNTIKNIELIYGLIFSYVLLIIYLGYWGIIL</sequence>
<organism evidence="6 7">
    <name type="scientific">Chryseobacterium pennae</name>
    <dbReference type="NCBI Taxonomy" id="2258962"/>
    <lineage>
        <taxon>Bacteria</taxon>
        <taxon>Pseudomonadati</taxon>
        <taxon>Bacteroidota</taxon>
        <taxon>Flavobacteriia</taxon>
        <taxon>Flavobacteriales</taxon>
        <taxon>Weeksellaceae</taxon>
        <taxon>Chryseobacterium group</taxon>
        <taxon>Chryseobacterium</taxon>
    </lineage>
</organism>
<dbReference type="Proteomes" id="UP000256686">
    <property type="component" value="Unassembled WGS sequence"/>
</dbReference>
<keyword evidence="2" id="KW-1133">Transmembrane helix</keyword>
<evidence type="ECO:0000259" key="4">
    <source>
        <dbReference type="Pfam" id="PF00561"/>
    </source>
</evidence>
<feature type="transmembrane region" description="Helical" evidence="2">
    <location>
        <begin position="571"/>
        <end position="591"/>
    </location>
</feature>
<evidence type="ECO:0000313" key="6">
    <source>
        <dbReference type="EMBL" id="REC61328.1"/>
    </source>
</evidence>
<dbReference type="Pfam" id="PF08386">
    <property type="entry name" value="Abhydrolase_4"/>
    <property type="match status" value="1"/>
</dbReference>
<dbReference type="InterPro" id="IPR000073">
    <property type="entry name" value="AB_hydrolase_1"/>
</dbReference>
<dbReference type="Gene3D" id="3.40.50.1820">
    <property type="entry name" value="alpha/beta hydrolase"/>
    <property type="match status" value="1"/>
</dbReference>
<name>A0A3D9C6K3_9FLAO</name>
<evidence type="ECO:0000256" key="3">
    <source>
        <dbReference type="SAM" id="SignalP"/>
    </source>
</evidence>
<evidence type="ECO:0000259" key="5">
    <source>
        <dbReference type="Pfam" id="PF08386"/>
    </source>
</evidence>
<dbReference type="InterPro" id="IPR013595">
    <property type="entry name" value="Pept_S33_TAP-like_C"/>
</dbReference>